<evidence type="ECO:0000256" key="1">
    <source>
        <dbReference type="SAM" id="Phobius"/>
    </source>
</evidence>
<feature type="transmembrane region" description="Helical" evidence="1">
    <location>
        <begin position="36"/>
        <end position="54"/>
    </location>
</feature>
<feature type="transmembrane region" description="Helical" evidence="1">
    <location>
        <begin position="292"/>
        <end position="317"/>
    </location>
</feature>
<keyword evidence="1" id="KW-0812">Transmembrane</keyword>
<evidence type="ECO:0000313" key="2">
    <source>
        <dbReference type="EMBL" id="SCZ86196.1"/>
    </source>
</evidence>
<keyword evidence="1" id="KW-1133">Transmembrane helix</keyword>
<dbReference type="Gene3D" id="1.20.1740.10">
    <property type="entry name" value="Amino acid/polyamine transporter I"/>
    <property type="match status" value="1"/>
</dbReference>
<dbReference type="RefSeq" id="WP_090287083.1">
    <property type="nucleotide sequence ID" value="NZ_FMWO01000058.1"/>
</dbReference>
<dbReference type="OrthoDB" id="4858698at2"/>
<feature type="transmembrane region" description="Helical" evidence="1">
    <location>
        <begin position="128"/>
        <end position="151"/>
    </location>
</feature>
<dbReference type="STRING" id="51642.NSMM_50011"/>
<organism evidence="2 3">
    <name type="scientific">Nitrosomonas mobilis</name>
    <dbReference type="NCBI Taxonomy" id="51642"/>
    <lineage>
        <taxon>Bacteria</taxon>
        <taxon>Pseudomonadati</taxon>
        <taxon>Pseudomonadota</taxon>
        <taxon>Betaproteobacteria</taxon>
        <taxon>Nitrosomonadales</taxon>
        <taxon>Nitrosomonadaceae</taxon>
        <taxon>Nitrosomonas</taxon>
    </lineage>
</organism>
<feature type="transmembrane region" description="Helical" evidence="1">
    <location>
        <begin position="196"/>
        <end position="220"/>
    </location>
</feature>
<feature type="transmembrane region" description="Helical" evidence="1">
    <location>
        <begin position="403"/>
        <end position="425"/>
    </location>
</feature>
<name>A0A1G5SG70_9PROT</name>
<gene>
    <name evidence="2" type="ORF">NSMM_50011</name>
</gene>
<keyword evidence="3" id="KW-1185">Reference proteome</keyword>
<dbReference type="EMBL" id="FMWO01000058">
    <property type="protein sequence ID" value="SCZ86196.1"/>
    <property type="molecule type" value="Genomic_DNA"/>
</dbReference>
<proteinExistence type="predicted"/>
<feature type="transmembrane region" description="Helical" evidence="1">
    <location>
        <begin position="158"/>
        <end position="176"/>
    </location>
</feature>
<protein>
    <submittedName>
        <fullName evidence="2">NRAMP-family transporter</fullName>
    </submittedName>
</protein>
<accession>A0A1G5SG70</accession>
<keyword evidence="1" id="KW-0472">Membrane</keyword>
<evidence type="ECO:0000313" key="3">
    <source>
        <dbReference type="Proteomes" id="UP000198729"/>
    </source>
</evidence>
<feature type="transmembrane region" description="Helical" evidence="1">
    <location>
        <begin position="241"/>
        <end position="264"/>
    </location>
</feature>
<feature type="transmembrane region" description="Helical" evidence="1">
    <location>
        <begin position="372"/>
        <end position="391"/>
    </location>
</feature>
<sequence length="426" mass="46401">MNTRYVADGVLSRLGPGLLYAGAAVGVSHLVQSTRAGGMFGFELILAIVIIHLIKYPFFEFGPRYTAATGKNILHGYAKLGKWAVWAYLLITVSTMFIIQATVTVVTAGLFTNIFGLEGLGGHEPQTVAAIISSLLLLICFTLLASGHYVLLDKLVKVIILVLSVTTVFAVIALLFDNSGHYESATVHFSWGEHLHLLFLVTLLGWMPAPVELSVWHSIWSQSKNESEGRMISMRDAIFDFRVGFIGTAFLAICFLLLGALVMYGSGEAFETDGAKFAGQLISMYQYALGGWAYPIVALAALTTMLSTTLTLLDAFPRSISMSLKLLFPQKIQHSKNGNVYLTWLLITITGTLLILFFMLPSMGEMVKISTVVAFVAAPVLAALNTLVMFDKSVPQQYRPGKLMLLWCLFGLTALTACSGGYLLLL</sequence>
<dbReference type="AlphaFoldDB" id="A0A1G5SG70"/>
<dbReference type="Proteomes" id="UP000198729">
    <property type="component" value="Unassembled WGS sequence"/>
</dbReference>
<feature type="transmembrane region" description="Helical" evidence="1">
    <location>
        <begin position="338"/>
        <end position="360"/>
    </location>
</feature>
<reference evidence="2 3" key="1">
    <citation type="submission" date="2016-10" db="EMBL/GenBank/DDBJ databases">
        <authorList>
            <person name="de Groot N.N."/>
        </authorList>
    </citation>
    <scope>NUCLEOTIDE SEQUENCE [LARGE SCALE GENOMIC DNA]</scope>
    <source>
        <strain evidence="2">1</strain>
    </source>
</reference>
<feature type="transmembrane region" description="Helical" evidence="1">
    <location>
        <begin position="85"/>
        <end position="108"/>
    </location>
</feature>